<keyword evidence="3" id="KW-1185">Reference proteome</keyword>
<feature type="compositionally biased region" description="Low complexity" evidence="1">
    <location>
        <begin position="44"/>
        <end position="57"/>
    </location>
</feature>
<reference evidence="2 3" key="1">
    <citation type="submission" date="2019-03" db="EMBL/GenBank/DDBJ databases">
        <title>Genomic Encyclopedia of Type Strains, Phase IV (KMG-IV): sequencing the most valuable type-strain genomes for metagenomic binning, comparative biology and taxonomic classification.</title>
        <authorList>
            <person name="Goeker M."/>
        </authorList>
    </citation>
    <scope>NUCLEOTIDE SEQUENCE [LARGE SCALE GENOMIC DNA]</scope>
    <source>
        <strain evidence="2 3">DSM 18507</strain>
    </source>
</reference>
<gene>
    <name evidence="2" type="ORF">EV669_10393</name>
</gene>
<dbReference type="EMBL" id="SMDA01000003">
    <property type="protein sequence ID" value="TCW32177.1"/>
    <property type="molecule type" value="Genomic_DNA"/>
</dbReference>
<comment type="caution">
    <text evidence="2">The sequence shown here is derived from an EMBL/GenBank/DDBJ whole genome shotgun (WGS) entry which is preliminary data.</text>
</comment>
<protein>
    <recommendedName>
        <fullName evidence="4">Methyl-accepting chemotaxis protein</fullName>
    </recommendedName>
</protein>
<sequence length="83" mass="9006">MDENTQKNAALVEEAAAAAESLEEQARLLAETVALFRLDRRSSPRSGPASPPAAVRAHPQREAQLPAAVARPPRDDEGEWESF</sequence>
<dbReference type="Proteomes" id="UP000294801">
    <property type="component" value="Unassembled WGS sequence"/>
</dbReference>
<evidence type="ECO:0000313" key="3">
    <source>
        <dbReference type="Proteomes" id="UP000294801"/>
    </source>
</evidence>
<organism evidence="2 3">
    <name type="scientific">Gulbenkiania mobilis</name>
    <dbReference type="NCBI Taxonomy" id="397457"/>
    <lineage>
        <taxon>Bacteria</taxon>
        <taxon>Pseudomonadati</taxon>
        <taxon>Pseudomonadota</taxon>
        <taxon>Betaproteobacteria</taxon>
        <taxon>Neisseriales</taxon>
        <taxon>Chromobacteriaceae</taxon>
        <taxon>Gulbenkiania</taxon>
    </lineage>
</organism>
<evidence type="ECO:0000256" key="1">
    <source>
        <dbReference type="SAM" id="MobiDB-lite"/>
    </source>
</evidence>
<evidence type="ECO:0000313" key="2">
    <source>
        <dbReference type="EMBL" id="TCW32177.1"/>
    </source>
</evidence>
<proteinExistence type="predicted"/>
<name>A0ABY2CY79_GULMO</name>
<evidence type="ECO:0008006" key="4">
    <source>
        <dbReference type="Google" id="ProtNLM"/>
    </source>
</evidence>
<accession>A0ABY2CY79</accession>
<feature type="region of interest" description="Disordered" evidence="1">
    <location>
        <begin position="39"/>
        <end position="83"/>
    </location>
</feature>